<dbReference type="STRING" id="364032.SAMN05443662_0408"/>
<reference evidence="3" key="1">
    <citation type="submission" date="2016-11" db="EMBL/GenBank/DDBJ databases">
        <authorList>
            <person name="Varghese N."/>
            <person name="Submissions S."/>
        </authorList>
    </citation>
    <scope>NUCLEOTIDE SEQUENCE [LARGE SCALE GENOMIC DNA]</scope>
    <source>
        <strain evidence="3">DSM 17737</strain>
    </source>
</reference>
<dbReference type="EMBL" id="FSRE01000001">
    <property type="protein sequence ID" value="SIN74170.1"/>
    <property type="molecule type" value="Genomic_DNA"/>
</dbReference>
<evidence type="ECO:0000313" key="2">
    <source>
        <dbReference type="EMBL" id="SIN74170.1"/>
    </source>
</evidence>
<feature type="transmembrane region" description="Helical" evidence="1">
    <location>
        <begin position="42"/>
        <end position="60"/>
    </location>
</feature>
<protein>
    <submittedName>
        <fullName evidence="2">Uncharacterized protein</fullName>
    </submittedName>
</protein>
<dbReference type="PANTHER" id="PTHR42775:SF1">
    <property type="entry name" value="PERMEASE RV2963-RELATED"/>
    <property type="match status" value="1"/>
</dbReference>
<organism evidence="2 3">
    <name type="scientific">Sulfurivirga caldicuralii</name>
    <dbReference type="NCBI Taxonomy" id="364032"/>
    <lineage>
        <taxon>Bacteria</taxon>
        <taxon>Pseudomonadati</taxon>
        <taxon>Pseudomonadota</taxon>
        <taxon>Gammaproteobacteria</taxon>
        <taxon>Thiotrichales</taxon>
        <taxon>Piscirickettsiaceae</taxon>
        <taxon>Sulfurivirga</taxon>
    </lineage>
</organism>
<dbReference type="Proteomes" id="UP000198461">
    <property type="component" value="Unassembled WGS sequence"/>
</dbReference>
<keyword evidence="1" id="KW-0812">Transmembrane</keyword>
<evidence type="ECO:0000313" key="3">
    <source>
        <dbReference type="Proteomes" id="UP000198461"/>
    </source>
</evidence>
<dbReference type="PANTHER" id="PTHR42775">
    <property type="entry name" value="PERMEASE RV2963-RELATED"/>
    <property type="match status" value="1"/>
</dbReference>
<name>A0A1N6DTT9_9GAMM</name>
<evidence type="ECO:0000256" key="1">
    <source>
        <dbReference type="SAM" id="Phobius"/>
    </source>
</evidence>
<dbReference type="InterPro" id="IPR053166">
    <property type="entry name" value="UPF0718_permease"/>
</dbReference>
<accession>A0A1N6DTT9</accession>
<keyword evidence="3" id="KW-1185">Reference proteome</keyword>
<sequence length="86" mass="9793">MEAREFRALGDWFAYALLGLDPASHLGQAVQFFVFVMDTAKIFFLLVAIIYVMGMLRAMVSPERVLFHLLKSARKRLTGPMWGKAK</sequence>
<keyword evidence="1" id="KW-0472">Membrane</keyword>
<proteinExistence type="predicted"/>
<gene>
    <name evidence="2" type="ORF">SAMN05443662_0408</name>
</gene>
<dbReference type="AlphaFoldDB" id="A0A1N6DTT9"/>
<keyword evidence="1" id="KW-1133">Transmembrane helix</keyword>